<comment type="cofactor">
    <cofactor evidence="2 19">
        <name>Zn(2+)</name>
        <dbReference type="ChEBI" id="CHEBI:29105"/>
    </cofactor>
</comment>
<dbReference type="PROSITE" id="PS50972">
    <property type="entry name" value="PTERIN_BINDING"/>
    <property type="match status" value="1"/>
</dbReference>
<dbReference type="InterPro" id="IPR003759">
    <property type="entry name" value="Cbl-bd_cap"/>
</dbReference>
<evidence type="ECO:0000256" key="13">
    <source>
        <dbReference type="ARBA" id="ARBA00022723"/>
    </source>
</evidence>
<name>A0ABN6MEG4_9ACTN</name>
<proteinExistence type="inferred from homology"/>
<evidence type="ECO:0000256" key="18">
    <source>
        <dbReference type="ARBA" id="ARBA00031040"/>
    </source>
</evidence>
<dbReference type="PANTHER" id="PTHR45833:SF1">
    <property type="entry name" value="METHIONINE SYNTHASE"/>
    <property type="match status" value="1"/>
</dbReference>
<dbReference type="SUPFAM" id="SSF52242">
    <property type="entry name" value="Cobalamin (vitamin B12)-binding domain"/>
    <property type="match status" value="1"/>
</dbReference>
<dbReference type="EC" id="2.1.1.13" evidence="6"/>
<keyword evidence="10" id="KW-0846">Cobalamin</keyword>
<evidence type="ECO:0000256" key="19">
    <source>
        <dbReference type="PROSITE-ProRule" id="PRU00333"/>
    </source>
</evidence>
<comment type="similarity">
    <text evidence="5">Belongs to the vitamin-B12 dependent methionine synthase family.</text>
</comment>
<feature type="binding site" evidence="19">
    <location>
        <position position="302"/>
    </location>
    <ligand>
        <name>Zn(2+)</name>
        <dbReference type="ChEBI" id="CHEBI:29105"/>
    </ligand>
</feature>
<dbReference type="GO" id="GO:0032259">
    <property type="term" value="P:methylation"/>
    <property type="evidence" value="ECO:0007669"/>
    <property type="project" value="UniProtKB-KW"/>
</dbReference>
<feature type="binding site" evidence="19">
    <location>
        <position position="301"/>
    </location>
    <ligand>
        <name>Zn(2+)</name>
        <dbReference type="ChEBI" id="CHEBI:29105"/>
    </ligand>
</feature>
<dbReference type="InterPro" id="IPR017215">
    <property type="entry name" value="MetH_bac"/>
</dbReference>
<evidence type="ECO:0000256" key="12">
    <source>
        <dbReference type="ARBA" id="ARBA00022691"/>
    </source>
</evidence>
<keyword evidence="16" id="KW-0170">Cobalt</keyword>
<comment type="cofactor">
    <cofactor evidence="3">
        <name>methylcob(III)alamin</name>
        <dbReference type="ChEBI" id="CHEBI:28115"/>
    </cofactor>
</comment>
<dbReference type="Gene3D" id="3.20.20.330">
    <property type="entry name" value="Homocysteine-binding-like domain"/>
    <property type="match status" value="1"/>
</dbReference>
<feature type="region of interest" description="Disordered" evidence="20">
    <location>
        <begin position="611"/>
        <end position="650"/>
    </location>
</feature>
<dbReference type="InterPro" id="IPR000489">
    <property type="entry name" value="Pterin-binding_dom"/>
</dbReference>
<keyword evidence="15" id="KW-0486">Methionine biosynthesis</keyword>
<evidence type="ECO:0000259" key="21">
    <source>
        <dbReference type="PROSITE" id="PS50970"/>
    </source>
</evidence>
<dbReference type="PROSITE" id="PS50970">
    <property type="entry name" value="HCY"/>
    <property type="match status" value="1"/>
</dbReference>
<evidence type="ECO:0000259" key="22">
    <source>
        <dbReference type="PROSITE" id="PS50972"/>
    </source>
</evidence>
<evidence type="ECO:0000259" key="23">
    <source>
        <dbReference type="PROSITE" id="PS51332"/>
    </source>
</evidence>
<evidence type="ECO:0000256" key="14">
    <source>
        <dbReference type="ARBA" id="ARBA00022833"/>
    </source>
</evidence>
<protein>
    <recommendedName>
        <fullName evidence="7">Methionine synthase</fullName>
        <ecNumber evidence="6">2.1.1.13</ecNumber>
    </recommendedName>
    <alternativeName>
        <fullName evidence="18">5-methyltetrahydrofolate--homocysteine methyltransferase</fullName>
    </alternativeName>
</protein>
<dbReference type="InterPro" id="IPR006158">
    <property type="entry name" value="Cobalamin-bd"/>
</dbReference>
<dbReference type="Gene3D" id="3.40.50.280">
    <property type="entry name" value="Cobalamin-binding domain"/>
    <property type="match status" value="1"/>
</dbReference>
<evidence type="ECO:0000256" key="8">
    <source>
        <dbReference type="ARBA" id="ARBA00022603"/>
    </source>
</evidence>
<evidence type="ECO:0000256" key="7">
    <source>
        <dbReference type="ARBA" id="ARBA00013998"/>
    </source>
</evidence>
<reference evidence="25 26" key="1">
    <citation type="submission" date="2022-01" db="EMBL/GenBank/DDBJ databases">
        <title>Novel bile acid biosynthetic pathways are enriched in the microbiome of centenarians.</title>
        <authorList>
            <person name="Sato Y."/>
            <person name="Atarashi K."/>
            <person name="Plichta R.D."/>
            <person name="Arai Y."/>
            <person name="Sasajima S."/>
            <person name="Kearney M.S."/>
            <person name="Suda W."/>
            <person name="Takeshita K."/>
            <person name="Sasaki T."/>
            <person name="Okamoto S."/>
            <person name="Skelly N.A."/>
            <person name="Okamura Y."/>
            <person name="Vlamakis H."/>
            <person name="Li Y."/>
            <person name="Tanoue T."/>
            <person name="Takei H."/>
            <person name="Nittono H."/>
            <person name="Narushima S."/>
            <person name="Irie J."/>
            <person name="Itoh H."/>
            <person name="Moriya K."/>
            <person name="Sugiura Y."/>
            <person name="Suematsu M."/>
            <person name="Moritoki N."/>
            <person name="Shibata S."/>
            <person name="Littman R.D."/>
            <person name="Fischbach A.M."/>
            <person name="Uwamino Y."/>
            <person name="Inoue T."/>
            <person name="Honda A."/>
            <person name="Hattori M."/>
            <person name="Murai T."/>
            <person name="Xavier J.R."/>
            <person name="Hirose N."/>
            <person name="Honda K."/>
        </authorList>
    </citation>
    <scope>NUCLEOTIDE SEQUENCE [LARGE SCALE GENOMIC DNA]</scope>
    <source>
        <strain evidence="25 26">CE91-St30</strain>
    </source>
</reference>
<dbReference type="Gene3D" id="1.10.1240.10">
    <property type="entry name" value="Methionine synthase domain"/>
    <property type="match status" value="1"/>
</dbReference>
<evidence type="ECO:0000256" key="3">
    <source>
        <dbReference type="ARBA" id="ARBA00001956"/>
    </source>
</evidence>
<keyword evidence="9" id="KW-0028">Amino-acid biosynthesis</keyword>
<dbReference type="InterPro" id="IPR011005">
    <property type="entry name" value="Dihydropteroate_synth-like_sf"/>
</dbReference>
<keyword evidence="26" id="KW-1185">Reference proteome</keyword>
<dbReference type="Pfam" id="PF02310">
    <property type="entry name" value="B12-binding"/>
    <property type="match status" value="1"/>
</dbReference>
<dbReference type="PIRSF" id="PIRSF037472">
    <property type="entry name" value="DHPS_mtfrase"/>
    <property type="match status" value="1"/>
</dbReference>
<evidence type="ECO:0000256" key="20">
    <source>
        <dbReference type="SAM" id="MobiDB-lite"/>
    </source>
</evidence>
<evidence type="ECO:0000256" key="16">
    <source>
        <dbReference type="ARBA" id="ARBA00023285"/>
    </source>
</evidence>
<dbReference type="InterPro" id="IPR050554">
    <property type="entry name" value="Met_Synthase/Corrinoid"/>
</dbReference>
<evidence type="ECO:0000256" key="5">
    <source>
        <dbReference type="ARBA" id="ARBA00010398"/>
    </source>
</evidence>
<evidence type="ECO:0000313" key="26">
    <source>
        <dbReference type="Proteomes" id="UP001320544"/>
    </source>
</evidence>
<dbReference type="InterPro" id="IPR036589">
    <property type="entry name" value="HCY_dom_sf"/>
</dbReference>
<dbReference type="PROSITE" id="PS51337">
    <property type="entry name" value="B12_BINDING_NTER"/>
    <property type="match status" value="1"/>
</dbReference>
<feature type="binding site" evidence="19">
    <location>
        <position position="236"/>
    </location>
    <ligand>
        <name>Zn(2+)</name>
        <dbReference type="ChEBI" id="CHEBI:29105"/>
    </ligand>
</feature>
<dbReference type="InterPro" id="IPR036594">
    <property type="entry name" value="Meth_synthase_dom"/>
</dbReference>
<organism evidence="25 26">
    <name type="scientific">Raoultibacter timonensis</name>
    <dbReference type="NCBI Taxonomy" id="1907662"/>
    <lineage>
        <taxon>Bacteria</taxon>
        <taxon>Bacillati</taxon>
        <taxon>Actinomycetota</taxon>
        <taxon>Coriobacteriia</taxon>
        <taxon>Eggerthellales</taxon>
        <taxon>Eggerthellaceae</taxon>
        <taxon>Raoultibacter</taxon>
    </lineage>
</organism>
<evidence type="ECO:0000256" key="9">
    <source>
        <dbReference type="ARBA" id="ARBA00022605"/>
    </source>
</evidence>
<evidence type="ECO:0000256" key="17">
    <source>
        <dbReference type="ARBA" id="ARBA00025552"/>
    </source>
</evidence>
<keyword evidence="13 19" id="KW-0479">Metal-binding</keyword>
<comment type="function">
    <text evidence="17">Catalyzes the transfer of a methyl group from methyl-cobalamin to homocysteine, yielding enzyme-bound cob(I)alamin and methionine. Subsequently, remethylates the cofactor using methyltetrahydrofolate.</text>
</comment>
<dbReference type="PANTHER" id="PTHR45833">
    <property type="entry name" value="METHIONINE SYNTHASE"/>
    <property type="match status" value="1"/>
</dbReference>
<keyword evidence="11 19" id="KW-0808">Transferase</keyword>
<keyword evidence="8 19" id="KW-0489">Methyltransferase</keyword>
<dbReference type="RefSeq" id="WP_244411957.1">
    <property type="nucleotide sequence ID" value="NZ_AP025564.1"/>
</dbReference>
<dbReference type="InterPro" id="IPR036724">
    <property type="entry name" value="Cobalamin-bd_sf"/>
</dbReference>
<gene>
    <name evidence="25" type="primary">metH</name>
    <name evidence="25" type="ORF">CE91St30_09720</name>
</gene>
<dbReference type="Pfam" id="PF02574">
    <property type="entry name" value="S-methyl_trans"/>
    <property type="match status" value="1"/>
</dbReference>
<dbReference type="EMBL" id="AP025564">
    <property type="protein sequence ID" value="BDE95639.1"/>
    <property type="molecule type" value="Genomic_DNA"/>
</dbReference>
<dbReference type="SMART" id="SM01018">
    <property type="entry name" value="B12-binding_2"/>
    <property type="match status" value="1"/>
</dbReference>
<dbReference type="SUPFAM" id="SSF51717">
    <property type="entry name" value="Dihydropteroate synthetase-like"/>
    <property type="match status" value="1"/>
</dbReference>
<evidence type="ECO:0000259" key="24">
    <source>
        <dbReference type="PROSITE" id="PS51337"/>
    </source>
</evidence>
<keyword evidence="12" id="KW-0949">S-adenosyl-L-methionine</keyword>
<keyword evidence="14 19" id="KW-0862">Zinc</keyword>
<comment type="catalytic activity">
    <reaction evidence="1">
        <text>(6S)-5-methyl-5,6,7,8-tetrahydrofolate + L-homocysteine = (6S)-5,6,7,8-tetrahydrofolate + L-methionine</text>
        <dbReference type="Rhea" id="RHEA:11172"/>
        <dbReference type="ChEBI" id="CHEBI:18608"/>
        <dbReference type="ChEBI" id="CHEBI:57453"/>
        <dbReference type="ChEBI" id="CHEBI:57844"/>
        <dbReference type="ChEBI" id="CHEBI:58199"/>
        <dbReference type="EC" id="2.1.1.13"/>
    </reaction>
</comment>
<dbReference type="SUPFAM" id="SSF47644">
    <property type="entry name" value="Methionine synthase domain"/>
    <property type="match status" value="1"/>
</dbReference>
<dbReference type="InterPro" id="IPR003726">
    <property type="entry name" value="HCY_dom"/>
</dbReference>
<dbReference type="NCBIfam" id="NF005719">
    <property type="entry name" value="PRK07535.1"/>
    <property type="match status" value="1"/>
</dbReference>
<dbReference type="PROSITE" id="PS51332">
    <property type="entry name" value="B12_BINDING"/>
    <property type="match status" value="1"/>
</dbReference>
<feature type="domain" description="Pterin-binding" evidence="22">
    <location>
        <begin position="348"/>
        <end position="592"/>
    </location>
</feature>
<feature type="domain" description="B12-binding N-terminal" evidence="24">
    <location>
        <begin position="650"/>
        <end position="743"/>
    </location>
</feature>
<dbReference type="Pfam" id="PF02607">
    <property type="entry name" value="B12-binding_2"/>
    <property type="match status" value="1"/>
</dbReference>
<evidence type="ECO:0000256" key="6">
    <source>
        <dbReference type="ARBA" id="ARBA00012032"/>
    </source>
</evidence>
<evidence type="ECO:0000256" key="2">
    <source>
        <dbReference type="ARBA" id="ARBA00001947"/>
    </source>
</evidence>
<dbReference type="Proteomes" id="UP001320544">
    <property type="component" value="Chromosome"/>
</dbReference>
<evidence type="ECO:0000256" key="15">
    <source>
        <dbReference type="ARBA" id="ARBA00023167"/>
    </source>
</evidence>
<feature type="domain" description="Hcy-binding" evidence="21">
    <location>
        <begin position="35"/>
        <end position="316"/>
    </location>
</feature>
<comment type="pathway">
    <text evidence="4">Amino-acid biosynthesis; L-methionine biosynthesis via de novo pathway; L-methionine from L-homocysteine (MetH route): step 1/1.</text>
</comment>
<feature type="domain" description="B12-binding" evidence="23">
    <location>
        <begin position="743"/>
        <end position="866"/>
    </location>
</feature>
<evidence type="ECO:0000256" key="4">
    <source>
        <dbReference type="ARBA" id="ARBA00005178"/>
    </source>
</evidence>
<dbReference type="Gene3D" id="3.20.20.20">
    <property type="entry name" value="Dihydropteroate synthase-like"/>
    <property type="match status" value="1"/>
</dbReference>
<evidence type="ECO:0000256" key="11">
    <source>
        <dbReference type="ARBA" id="ARBA00022679"/>
    </source>
</evidence>
<dbReference type="Pfam" id="PF00809">
    <property type="entry name" value="Pterin_bind"/>
    <property type="match status" value="1"/>
</dbReference>
<evidence type="ECO:0000313" key="25">
    <source>
        <dbReference type="EMBL" id="BDE95639.1"/>
    </source>
</evidence>
<feature type="compositionally biased region" description="Low complexity" evidence="20">
    <location>
        <begin position="614"/>
        <end position="650"/>
    </location>
</feature>
<evidence type="ECO:0000256" key="10">
    <source>
        <dbReference type="ARBA" id="ARBA00022628"/>
    </source>
</evidence>
<evidence type="ECO:0000256" key="1">
    <source>
        <dbReference type="ARBA" id="ARBA00001700"/>
    </source>
</evidence>
<dbReference type="GO" id="GO:0008168">
    <property type="term" value="F:methyltransferase activity"/>
    <property type="evidence" value="ECO:0007669"/>
    <property type="project" value="UniProtKB-KW"/>
</dbReference>
<accession>A0ABN6MEG4</accession>
<sequence length="866" mass="91361">MDEKAAKNMRLARGAAIPVPGEPYDRLAGLVIKDEHLAAVLRGEEYLVQDGAMGTMLQERNLVVPGQEPDLLTIANPEAVAAIHADYVAAGAQMLTTNTFCANRRKLAGEATVEEVFSAAIRCAKEAGGRYIAANIGPIGALLEPLGTLSFDEAYDLFAEQVVAARDAGADLLAIETFTDLLEAKAAVLAAKENCDLPIFISMTFGEDGRTFLGTSPEVAALTLSALGAHAVGVNCSLGPAELAPIVEAMIAHVSCPLVVRPNAGLPRVEDGKTVFDVKPDEYGRAMERIFDAGATIVGGCCGTTPAYIEKIAALASGRKPEPRQAASLCAVTGSQEAVVLEEGMPATAVIGERINPTGKPRLKEALRSGNLDYAIGEAIAQQEAGAQILDVNVGLPEIDEPTVLLDLVKKLQVATTLPLQIDSSDPIAIEEAVRRYAGKPIINSVNGKRESIETILPIAKHYGCAVVALTLDENGIPATAEGRFAIAERIVRAAEAYGISRHDVVIDCLVMAASTNQKEAAEILRAVTLVKERLGVRTTLGVSNVSFGLPQRELVNATFLAAAFGAGLDMPILNPLSQRYMDAVNSFRVLDAEDAQAAAFIEEYATKPDPYKSGSVPGAQPSGAGAAQSAEAAGVQPPDASAAAATAAGEASEVGDEAVASARRFIMTGRKEQMEEATLELLADRDPMSVINDIFIPILDLVGAKFERGEFFLPQMMASAEAVKAGFDTIRAHAEPEAFESDKRIVLATVKGDIHDIGKNIVKMLLENYGYRVIDLGRDVSPEAVLDAVKTYDVQLVGLSALMTTTVKAMEETIRLLRSEAPGCTVFVGGAVLNPEYADMIGADYYGKDAAEAARIAGNFFGGRE</sequence>
<dbReference type="SUPFAM" id="SSF82282">
    <property type="entry name" value="Homocysteine S-methyltransferase"/>
    <property type="match status" value="1"/>
</dbReference>